<dbReference type="KEGG" id="spar:SPRG_12091"/>
<sequence length="115" mass="12877">MVCRMADERPMCNHSSRRRPDCDPASPVLAASAKLIEGPRLLFNLLVWPTAHGHEHGAVDHVHAVTSSSTRRPMQASCFAMARDQKRRMTSDRVDPTEHLRRILLTASLARRSPA</sequence>
<name>A0A067BVH5_SAPPC</name>
<gene>
    <name evidence="1" type="ORF">SPRG_12091</name>
</gene>
<proteinExistence type="predicted"/>
<dbReference type="GeneID" id="24134086"/>
<dbReference type="EMBL" id="KK583271">
    <property type="protein sequence ID" value="KDO22253.1"/>
    <property type="molecule type" value="Genomic_DNA"/>
</dbReference>
<dbReference type="VEuPathDB" id="FungiDB:SPRG_12091"/>
<evidence type="ECO:0000313" key="2">
    <source>
        <dbReference type="Proteomes" id="UP000030745"/>
    </source>
</evidence>
<dbReference type="Proteomes" id="UP000030745">
    <property type="component" value="Unassembled WGS sequence"/>
</dbReference>
<reference evidence="1 2" key="1">
    <citation type="journal article" date="2013" name="PLoS Genet.">
        <title>Distinctive expansion of potential virulence genes in the genome of the oomycete fish pathogen Saprolegnia parasitica.</title>
        <authorList>
            <person name="Jiang R.H."/>
            <person name="de Bruijn I."/>
            <person name="Haas B.J."/>
            <person name="Belmonte R."/>
            <person name="Lobach L."/>
            <person name="Christie J."/>
            <person name="van den Ackerveken G."/>
            <person name="Bottin A."/>
            <person name="Bulone V."/>
            <person name="Diaz-Moreno S.M."/>
            <person name="Dumas B."/>
            <person name="Fan L."/>
            <person name="Gaulin E."/>
            <person name="Govers F."/>
            <person name="Grenville-Briggs L.J."/>
            <person name="Horner N.R."/>
            <person name="Levin J.Z."/>
            <person name="Mammella M."/>
            <person name="Meijer H.J."/>
            <person name="Morris P."/>
            <person name="Nusbaum C."/>
            <person name="Oome S."/>
            <person name="Phillips A.J."/>
            <person name="van Rooyen D."/>
            <person name="Rzeszutek E."/>
            <person name="Saraiva M."/>
            <person name="Secombes C.J."/>
            <person name="Seidl M.F."/>
            <person name="Snel B."/>
            <person name="Stassen J.H."/>
            <person name="Sykes S."/>
            <person name="Tripathy S."/>
            <person name="van den Berg H."/>
            <person name="Vega-Arreguin J.C."/>
            <person name="Wawra S."/>
            <person name="Young S.K."/>
            <person name="Zeng Q."/>
            <person name="Dieguez-Uribeondo J."/>
            <person name="Russ C."/>
            <person name="Tyler B.M."/>
            <person name="van West P."/>
        </authorList>
    </citation>
    <scope>NUCLEOTIDE SEQUENCE [LARGE SCALE GENOMIC DNA]</scope>
    <source>
        <strain evidence="1 2">CBS 223.65</strain>
    </source>
</reference>
<accession>A0A067BVH5</accession>
<dbReference type="AlphaFoldDB" id="A0A067BVH5"/>
<keyword evidence="2" id="KW-1185">Reference proteome</keyword>
<organism evidence="1 2">
    <name type="scientific">Saprolegnia parasitica (strain CBS 223.65)</name>
    <dbReference type="NCBI Taxonomy" id="695850"/>
    <lineage>
        <taxon>Eukaryota</taxon>
        <taxon>Sar</taxon>
        <taxon>Stramenopiles</taxon>
        <taxon>Oomycota</taxon>
        <taxon>Saprolegniomycetes</taxon>
        <taxon>Saprolegniales</taxon>
        <taxon>Saprolegniaceae</taxon>
        <taxon>Saprolegnia</taxon>
    </lineage>
</organism>
<evidence type="ECO:0000313" key="1">
    <source>
        <dbReference type="EMBL" id="KDO22253.1"/>
    </source>
</evidence>
<protein>
    <submittedName>
        <fullName evidence="1">Uncharacterized protein</fullName>
    </submittedName>
</protein>
<dbReference type="RefSeq" id="XP_012206989.1">
    <property type="nucleotide sequence ID" value="XM_012351599.1"/>
</dbReference>